<accession>A0A517ZD88</accession>
<evidence type="ECO:0000313" key="3">
    <source>
        <dbReference type="EMBL" id="QDU40432.1"/>
    </source>
</evidence>
<dbReference type="EMBL" id="CP036275">
    <property type="protein sequence ID" value="QDU40432.1"/>
    <property type="molecule type" value="Genomic_DNA"/>
</dbReference>
<evidence type="ECO:0000256" key="1">
    <source>
        <dbReference type="SAM" id="SignalP"/>
    </source>
</evidence>
<evidence type="ECO:0000259" key="2">
    <source>
        <dbReference type="Pfam" id="PF06283"/>
    </source>
</evidence>
<dbReference type="Pfam" id="PF06283">
    <property type="entry name" value="ThuA"/>
    <property type="match status" value="1"/>
</dbReference>
<feature type="chain" id="PRO_5021812213" evidence="1">
    <location>
        <begin position="27"/>
        <end position="304"/>
    </location>
</feature>
<dbReference type="SUPFAM" id="SSF52317">
    <property type="entry name" value="Class I glutamine amidotransferase-like"/>
    <property type="match status" value="1"/>
</dbReference>
<dbReference type="PANTHER" id="PTHR40469">
    <property type="entry name" value="SECRETED GLYCOSYL HYDROLASE"/>
    <property type="match status" value="1"/>
</dbReference>
<evidence type="ECO:0000313" key="4">
    <source>
        <dbReference type="Proteomes" id="UP000320496"/>
    </source>
</evidence>
<sequence precursor="true">MRSQLIAFAALMAALLGLMTDRSAQAADPIRVLIVDGQNNHDWQRTTPYIKDFLEETGRFSVYVVTTPPKGAKPAAWNGFRPQFEDYDVVLSNYNGETWPEDIRTAFETFVKRGGGVVNVHAANNPFPDWPAFNEMIGLAWRRANFGDRLVLDDEGEPVRFEAGEGPGAGHGPRYPYPVVVRDRKHPVVDGFPAEWMHPADELYHGQRGPALNMNIIATAYSDTGKRGTGYHEPMVWWIPFGEGKVFTTVLGHVGRNQKQEEWPMRCKGFQALVIRGCEWVATGEVTIPLPEDMPTAEEVSLAP</sequence>
<dbReference type="InterPro" id="IPR029062">
    <property type="entry name" value="Class_I_gatase-like"/>
</dbReference>
<dbReference type="Gene3D" id="3.40.50.880">
    <property type="match status" value="1"/>
</dbReference>
<gene>
    <name evidence="3" type="ORF">Mal4_47880</name>
</gene>
<name>A0A517ZD88_9PLAN</name>
<dbReference type="PANTHER" id="PTHR40469:SF2">
    <property type="entry name" value="GALACTOSE-BINDING DOMAIN-LIKE SUPERFAMILY PROTEIN"/>
    <property type="match status" value="1"/>
</dbReference>
<keyword evidence="1" id="KW-0732">Signal</keyword>
<organism evidence="3 4">
    <name type="scientific">Maioricimonas rarisocia</name>
    <dbReference type="NCBI Taxonomy" id="2528026"/>
    <lineage>
        <taxon>Bacteria</taxon>
        <taxon>Pseudomonadati</taxon>
        <taxon>Planctomycetota</taxon>
        <taxon>Planctomycetia</taxon>
        <taxon>Planctomycetales</taxon>
        <taxon>Planctomycetaceae</taxon>
        <taxon>Maioricimonas</taxon>
    </lineage>
</organism>
<feature type="signal peptide" evidence="1">
    <location>
        <begin position="1"/>
        <end position="26"/>
    </location>
</feature>
<dbReference type="Proteomes" id="UP000320496">
    <property type="component" value="Chromosome"/>
</dbReference>
<dbReference type="InterPro" id="IPR029010">
    <property type="entry name" value="ThuA-like"/>
</dbReference>
<proteinExistence type="predicted"/>
<reference evidence="3 4" key="1">
    <citation type="submission" date="2019-02" db="EMBL/GenBank/DDBJ databases">
        <title>Deep-cultivation of Planctomycetes and their phenomic and genomic characterization uncovers novel biology.</title>
        <authorList>
            <person name="Wiegand S."/>
            <person name="Jogler M."/>
            <person name="Boedeker C."/>
            <person name="Pinto D."/>
            <person name="Vollmers J."/>
            <person name="Rivas-Marin E."/>
            <person name="Kohn T."/>
            <person name="Peeters S.H."/>
            <person name="Heuer A."/>
            <person name="Rast P."/>
            <person name="Oberbeckmann S."/>
            <person name="Bunk B."/>
            <person name="Jeske O."/>
            <person name="Meyerdierks A."/>
            <person name="Storesund J.E."/>
            <person name="Kallscheuer N."/>
            <person name="Luecker S."/>
            <person name="Lage O.M."/>
            <person name="Pohl T."/>
            <person name="Merkel B.J."/>
            <person name="Hornburger P."/>
            <person name="Mueller R.-W."/>
            <person name="Bruemmer F."/>
            <person name="Labrenz M."/>
            <person name="Spormann A.M."/>
            <person name="Op den Camp H."/>
            <person name="Overmann J."/>
            <person name="Amann R."/>
            <person name="Jetten M.S.M."/>
            <person name="Mascher T."/>
            <person name="Medema M.H."/>
            <person name="Devos D.P."/>
            <person name="Kaster A.-K."/>
            <person name="Ovreas L."/>
            <person name="Rohde M."/>
            <person name="Galperin M.Y."/>
            <person name="Jogler C."/>
        </authorList>
    </citation>
    <scope>NUCLEOTIDE SEQUENCE [LARGE SCALE GENOMIC DNA]</scope>
    <source>
        <strain evidence="3 4">Mal4</strain>
    </source>
</reference>
<protein>
    <submittedName>
        <fullName evidence="3">Trehalose utilization</fullName>
    </submittedName>
</protein>
<dbReference type="RefSeq" id="WP_231746626.1">
    <property type="nucleotide sequence ID" value="NZ_CP036275.1"/>
</dbReference>
<dbReference type="KEGG" id="mri:Mal4_47880"/>
<dbReference type="AlphaFoldDB" id="A0A517ZD88"/>
<keyword evidence="4" id="KW-1185">Reference proteome</keyword>
<feature type="domain" description="ThuA-like" evidence="2">
    <location>
        <begin position="31"/>
        <end position="281"/>
    </location>
</feature>